<dbReference type="InterPro" id="IPR013103">
    <property type="entry name" value="RVT_2"/>
</dbReference>
<evidence type="ECO:0000313" key="2">
    <source>
        <dbReference type="EMBL" id="KAK3008402.1"/>
    </source>
</evidence>
<gene>
    <name evidence="2" type="ORF">RJ639_013932</name>
</gene>
<feature type="domain" description="Reverse transcriptase Ty1/copia-type" evidence="1">
    <location>
        <begin position="4"/>
        <end position="106"/>
    </location>
</feature>
<organism evidence="2 3">
    <name type="scientific">Escallonia herrerae</name>
    <dbReference type="NCBI Taxonomy" id="1293975"/>
    <lineage>
        <taxon>Eukaryota</taxon>
        <taxon>Viridiplantae</taxon>
        <taxon>Streptophyta</taxon>
        <taxon>Embryophyta</taxon>
        <taxon>Tracheophyta</taxon>
        <taxon>Spermatophyta</taxon>
        <taxon>Magnoliopsida</taxon>
        <taxon>eudicotyledons</taxon>
        <taxon>Gunneridae</taxon>
        <taxon>Pentapetalae</taxon>
        <taxon>asterids</taxon>
        <taxon>campanulids</taxon>
        <taxon>Escalloniales</taxon>
        <taxon>Escalloniaceae</taxon>
        <taxon>Escallonia</taxon>
    </lineage>
</organism>
<accession>A0AA89AMU0</accession>
<proteinExistence type="predicted"/>
<dbReference type="Proteomes" id="UP001188597">
    <property type="component" value="Unassembled WGS sequence"/>
</dbReference>
<keyword evidence="3" id="KW-1185">Reference proteome</keyword>
<dbReference type="EMBL" id="JAVXUP010001756">
    <property type="protein sequence ID" value="KAK3008402.1"/>
    <property type="molecule type" value="Genomic_DNA"/>
</dbReference>
<reference evidence="2" key="1">
    <citation type="submission" date="2022-12" db="EMBL/GenBank/DDBJ databases">
        <title>Draft genome assemblies for two species of Escallonia (Escalloniales).</title>
        <authorList>
            <person name="Chanderbali A."/>
            <person name="Dervinis C."/>
            <person name="Anghel I."/>
            <person name="Soltis D."/>
            <person name="Soltis P."/>
            <person name="Zapata F."/>
        </authorList>
    </citation>
    <scope>NUCLEOTIDE SEQUENCE</scope>
    <source>
        <strain evidence="2">UCBG64.0493</strain>
        <tissue evidence="2">Leaf</tissue>
    </source>
</reference>
<protein>
    <recommendedName>
        <fullName evidence="1">Reverse transcriptase Ty1/copia-type domain-containing protein</fullName>
    </recommendedName>
</protein>
<name>A0AA89AMU0_9ASTE</name>
<evidence type="ECO:0000313" key="3">
    <source>
        <dbReference type="Proteomes" id="UP001188597"/>
    </source>
</evidence>
<dbReference type="Pfam" id="PF07727">
    <property type="entry name" value="RVT_2"/>
    <property type="match status" value="1"/>
</dbReference>
<dbReference type="CDD" id="cd09272">
    <property type="entry name" value="RNase_HI_RT_Ty1"/>
    <property type="match status" value="1"/>
</dbReference>
<comment type="caution">
    <text evidence="2">The sequence shown here is derived from an EMBL/GenBank/DDBJ whole genome shotgun (WGS) entry which is preliminary data.</text>
</comment>
<sequence>MVVHEYKRTAVDHCVYVKFPDGNFVILFFYMDDMLIVEQDANRIHQLKDELFKSFDMKDLRNAKKILGMNITPDRKARKMWLSQEKYVERVLTKFNVGDAKPSTVDLSKNGTYHFHTKHIDIRYHWICETLENQLLKLEKIQANKNSADMMTKVIPRETLKLCKELAGMDSNKRAREKIKEEQPFWEIFVGFLNSNR</sequence>
<dbReference type="AlphaFoldDB" id="A0AA89AMU0"/>
<evidence type="ECO:0000259" key="1">
    <source>
        <dbReference type="Pfam" id="PF07727"/>
    </source>
</evidence>